<sequence>SVCVCVCVWVGGWVDDTVFFEQKQAGEPMELLGSTKGLAKGNHRFHIHEFGNNPQGYNSAGSHFNPLSKKHSGTNDKEKQCGDLGKVTPYKDGVATMSVKDSLIQLSEPISVKGHTIVVHEKADNLGKGGNIESEKSLSYGIIGITK</sequence>
<dbReference type="SUPFAM" id="SSF49329">
    <property type="entry name" value="Cu,Zn superoxide dismutase-like"/>
    <property type="match status" value="1"/>
</dbReference>
<evidence type="ECO:0000259" key="1">
    <source>
        <dbReference type="Pfam" id="PF00080"/>
    </source>
</evidence>
<organism evidence="2 3">
    <name type="scientific">Sarcophilus harrisii</name>
    <name type="common">Tasmanian devil</name>
    <name type="synonym">Sarcophilus laniarius</name>
    <dbReference type="NCBI Taxonomy" id="9305"/>
    <lineage>
        <taxon>Eukaryota</taxon>
        <taxon>Metazoa</taxon>
        <taxon>Chordata</taxon>
        <taxon>Craniata</taxon>
        <taxon>Vertebrata</taxon>
        <taxon>Euteleostomi</taxon>
        <taxon>Mammalia</taxon>
        <taxon>Metatheria</taxon>
        <taxon>Dasyuromorphia</taxon>
        <taxon>Dasyuridae</taxon>
        <taxon>Sarcophilus</taxon>
    </lineage>
</organism>
<dbReference type="Proteomes" id="UP000007648">
    <property type="component" value="Unassembled WGS sequence"/>
</dbReference>
<name>A0A7N4V4J3_SARHA</name>
<reference evidence="2" key="2">
    <citation type="submission" date="2025-08" db="UniProtKB">
        <authorList>
            <consortium name="Ensembl"/>
        </authorList>
    </citation>
    <scope>IDENTIFICATION</scope>
</reference>
<dbReference type="InterPro" id="IPR036423">
    <property type="entry name" value="SOD-like_Cu/Zn_dom_sf"/>
</dbReference>
<dbReference type="CDD" id="cd00305">
    <property type="entry name" value="Cu-Zn_Superoxide_Dismutase"/>
    <property type="match status" value="1"/>
</dbReference>
<protein>
    <recommendedName>
        <fullName evidence="1">Superoxide dismutase copper/zinc binding domain-containing protein</fullName>
    </recommendedName>
</protein>
<dbReference type="InterPro" id="IPR024134">
    <property type="entry name" value="SOD_Cu/Zn_/chaperone"/>
</dbReference>
<dbReference type="InterPro" id="IPR001424">
    <property type="entry name" value="SOD_Cu_Zn_dom"/>
</dbReference>
<dbReference type="AlphaFoldDB" id="A0A7N4V4J3"/>
<feature type="domain" description="Superoxide dismutase copper/zinc binding" evidence="1">
    <location>
        <begin position="17"/>
        <end position="136"/>
    </location>
</feature>
<accession>A0A7N4V4J3</accession>
<dbReference type="GO" id="GO:0005507">
    <property type="term" value="F:copper ion binding"/>
    <property type="evidence" value="ECO:0007669"/>
    <property type="project" value="InterPro"/>
</dbReference>
<dbReference type="Pfam" id="PF00080">
    <property type="entry name" value="Sod_Cu"/>
    <property type="match status" value="1"/>
</dbReference>
<evidence type="ECO:0000313" key="2">
    <source>
        <dbReference type="Ensembl" id="ENSSHAP00000038171.1"/>
    </source>
</evidence>
<dbReference type="Ensembl" id="ENSSHAT00000014282.2">
    <property type="protein sequence ID" value="ENSSHAP00000038171.1"/>
    <property type="gene ID" value="ENSSHAG00000012107.2"/>
</dbReference>
<proteinExistence type="predicted"/>
<dbReference type="PRINTS" id="PR00068">
    <property type="entry name" value="CUZNDISMTASE"/>
</dbReference>
<reference evidence="2 3" key="1">
    <citation type="journal article" date="2011" name="Proc. Natl. Acad. Sci. U.S.A.">
        <title>Genetic diversity and population structure of the endangered marsupial Sarcophilus harrisii (Tasmanian devil).</title>
        <authorList>
            <person name="Miller W."/>
            <person name="Hayes V.M."/>
            <person name="Ratan A."/>
            <person name="Petersen D.C."/>
            <person name="Wittekindt N.E."/>
            <person name="Miller J."/>
            <person name="Walenz B."/>
            <person name="Knight J."/>
            <person name="Qi J."/>
            <person name="Zhao F."/>
            <person name="Wang Q."/>
            <person name="Bedoya-Reina O.C."/>
            <person name="Katiyar N."/>
            <person name="Tomsho L.P."/>
            <person name="Kasson L.M."/>
            <person name="Hardie R.A."/>
            <person name="Woodbridge P."/>
            <person name="Tindall E.A."/>
            <person name="Bertelsen M.F."/>
            <person name="Dixon D."/>
            <person name="Pyecroft S."/>
            <person name="Helgen K.M."/>
            <person name="Lesk A.M."/>
            <person name="Pringle T.H."/>
            <person name="Patterson N."/>
            <person name="Zhang Y."/>
            <person name="Kreiss A."/>
            <person name="Woods G.M."/>
            <person name="Jones M.E."/>
            <person name="Schuster S.C."/>
        </authorList>
    </citation>
    <scope>NUCLEOTIDE SEQUENCE [LARGE SCALE GENOMIC DNA]</scope>
</reference>
<reference evidence="2" key="3">
    <citation type="submission" date="2025-09" db="UniProtKB">
        <authorList>
            <consortium name="Ensembl"/>
        </authorList>
    </citation>
    <scope>IDENTIFICATION</scope>
</reference>
<dbReference type="GO" id="GO:0006801">
    <property type="term" value="P:superoxide metabolic process"/>
    <property type="evidence" value="ECO:0007669"/>
    <property type="project" value="InterPro"/>
</dbReference>
<keyword evidence="3" id="KW-1185">Reference proteome</keyword>
<evidence type="ECO:0000313" key="3">
    <source>
        <dbReference type="Proteomes" id="UP000007648"/>
    </source>
</evidence>
<dbReference type="PANTHER" id="PTHR10003">
    <property type="entry name" value="SUPEROXIDE DISMUTASE CU-ZN -RELATED"/>
    <property type="match status" value="1"/>
</dbReference>
<dbReference type="GeneTree" id="ENSGT00940000155551"/>
<dbReference type="Gene3D" id="2.60.40.200">
    <property type="entry name" value="Superoxide dismutase, copper/zinc binding domain"/>
    <property type="match status" value="1"/>
</dbReference>
<dbReference type="InParanoid" id="A0A7N4V4J3"/>